<keyword evidence="2" id="KW-1185">Reference proteome</keyword>
<evidence type="ECO:0000313" key="1">
    <source>
        <dbReference type="EMBL" id="CAL1276578.1"/>
    </source>
</evidence>
<reference evidence="1 2" key="1">
    <citation type="submission" date="2024-04" db="EMBL/GenBank/DDBJ databases">
        <authorList>
            <person name="Rising A."/>
            <person name="Reimegard J."/>
            <person name="Sonavane S."/>
            <person name="Akerstrom W."/>
            <person name="Nylinder S."/>
            <person name="Hedman E."/>
            <person name="Kallberg Y."/>
        </authorList>
    </citation>
    <scope>NUCLEOTIDE SEQUENCE [LARGE SCALE GENOMIC DNA]</scope>
</reference>
<name>A0AAV1ZY28_9ARAC</name>
<organism evidence="1 2">
    <name type="scientific">Larinioides sclopetarius</name>
    <dbReference type="NCBI Taxonomy" id="280406"/>
    <lineage>
        <taxon>Eukaryota</taxon>
        <taxon>Metazoa</taxon>
        <taxon>Ecdysozoa</taxon>
        <taxon>Arthropoda</taxon>
        <taxon>Chelicerata</taxon>
        <taxon>Arachnida</taxon>
        <taxon>Araneae</taxon>
        <taxon>Araneomorphae</taxon>
        <taxon>Entelegynae</taxon>
        <taxon>Araneoidea</taxon>
        <taxon>Araneidae</taxon>
        <taxon>Larinioides</taxon>
    </lineage>
</organism>
<accession>A0AAV1ZY28</accession>
<protein>
    <submittedName>
        <fullName evidence="1">Uncharacterized protein</fullName>
    </submittedName>
</protein>
<dbReference type="Proteomes" id="UP001497382">
    <property type="component" value="Unassembled WGS sequence"/>
</dbReference>
<comment type="caution">
    <text evidence="1">The sequence shown here is derived from an EMBL/GenBank/DDBJ whole genome shotgun (WGS) entry which is preliminary data.</text>
</comment>
<sequence>MFSLTWCFCHWSLEMAANKKRECEQNFCGRMC</sequence>
<proteinExistence type="predicted"/>
<gene>
    <name evidence="1" type="ORF">LARSCL_LOCUS8740</name>
</gene>
<evidence type="ECO:0000313" key="2">
    <source>
        <dbReference type="Proteomes" id="UP001497382"/>
    </source>
</evidence>
<dbReference type="AlphaFoldDB" id="A0AAV1ZY28"/>
<dbReference type="EMBL" id="CAXIEN010000095">
    <property type="protein sequence ID" value="CAL1276578.1"/>
    <property type="molecule type" value="Genomic_DNA"/>
</dbReference>